<keyword evidence="9" id="KW-0732">Signal</keyword>
<dbReference type="InterPro" id="IPR006639">
    <property type="entry name" value="Preselin/SPP"/>
</dbReference>
<comment type="subcellular location">
    <subcellularLocation>
        <location evidence="1">Endomembrane system</location>
        <topology evidence="1">Multi-pass membrane protein</topology>
    </subcellularLocation>
</comment>
<feature type="transmembrane region" description="Helical" evidence="8">
    <location>
        <begin position="259"/>
        <end position="283"/>
    </location>
</feature>
<feature type="compositionally biased region" description="Basic and acidic residues" evidence="7">
    <location>
        <begin position="236"/>
        <end position="247"/>
    </location>
</feature>
<evidence type="ECO:0000256" key="3">
    <source>
        <dbReference type="ARBA" id="ARBA00022692"/>
    </source>
</evidence>
<dbReference type="GO" id="GO:0030660">
    <property type="term" value="C:Golgi-associated vesicle membrane"/>
    <property type="evidence" value="ECO:0007669"/>
    <property type="project" value="TreeGrafter"/>
</dbReference>
<feature type="transmembrane region" description="Helical" evidence="8">
    <location>
        <begin position="190"/>
        <end position="211"/>
    </location>
</feature>
<evidence type="ECO:0000256" key="6">
    <source>
        <dbReference type="ARBA" id="ARBA00023136"/>
    </source>
</evidence>
<evidence type="ECO:0000256" key="2">
    <source>
        <dbReference type="ARBA" id="ARBA00006859"/>
    </source>
</evidence>
<dbReference type="AlphaFoldDB" id="A0A5S6QDR1"/>
<evidence type="ECO:0000313" key="10">
    <source>
        <dbReference type="Proteomes" id="UP000046395"/>
    </source>
</evidence>
<keyword evidence="5 8" id="KW-1133">Transmembrane helix</keyword>
<accession>A0A5S6QDR1</accession>
<evidence type="ECO:0000256" key="5">
    <source>
        <dbReference type="ARBA" id="ARBA00022989"/>
    </source>
</evidence>
<evidence type="ECO:0000256" key="8">
    <source>
        <dbReference type="SAM" id="Phobius"/>
    </source>
</evidence>
<protein>
    <submittedName>
        <fullName evidence="11">Signal peptide peptidase-like 2B</fullName>
    </submittedName>
</protein>
<dbReference type="WBParaSite" id="TMUE_1000005319.1">
    <property type="protein sequence ID" value="TMUE_1000005319.1"/>
    <property type="gene ID" value="WBGene00289382"/>
</dbReference>
<proteinExistence type="inferred from homology"/>
<keyword evidence="3 8" id="KW-0812">Transmembrane</keyword>
<reference evidence="11" key="1">
    <citation type="submission" date="2019-12" db="UniProtKB">
        <authorList>
            <consortium name="WormBaseParasite"/>
        </authorList>
    </citation>
    <scope>IDENTIFICATION</scope>
</reference>
<dbReference type="GO" id="GO:0098553">
    <property type="term" value="C:lumenal side of endoplasmic reticulum membrane"/>
    <property type="evidence" value="ECO:0007669"/>
    <property type="project" value="TreeGrafter"/>
</dbReference>
<evidence type="ECO:0000313" key="11">
    <source>
        <dbReference type="WBParaSite" id="TMUE_1000005319.1"/>
    </source>
</evidence>
<evidence type="ECO:0000256" key="9">
    <source>
        <dbReference type="SAM" id="SignalP"/>
    </source>
</evidence>
<feature type="signal peptide" evidence="9">
    <location>
        <begin position="1"/>
        <end position="22"/>
    </location>
</feature>
<dbReference type="GO" id="GO:0098554">
    <property type="term" value="C:cytoplasmic side of endoplasmic reticulum membrane"/>
    <property type="evidence" value="ECO:0007669"/>
    <property type="project" value="TreeGrafter"/>
</dbReference>
<dbReference type="Proteomes" id="UP000046395">
    <property type="component" value="Unassembled WGS sequence"/>
</dbReference>
<feature type="transmembrane region" description="Helical" evidence="8">
    <location>
        <begin position="370"/>
        <end position="389"/>
    </location>
</feature>
<feature type="transmembrane region" description="Helical" evidence="8">
    <location>
        <begin position="537"/>
        <end position="555"/>
    </location>
</feature>
<feature type="transmembrane region" description="Helical" evidence="8">
    <location>
        <begin position="289"/>
        <end position="308"/>
    </location>
</feature>
<evidence type="ECO:0000256" key="1">
    <source>
        <dbReference type="ARBA" id="ARBA00004127"/>
    </source>
</evidence>
<dbReference type="STRING" id="70415.A0A5S6QDR1"/>
<dbReference type="GO" id="GO:0033619">
    <property type="term" value="P:membrane protein proteolysis"/>
    <property type="evidence" value="ECO:0007669"/>
    <property type="project" value="TreeGrafter"/>
</dbReference>
<dbReference type="Pfam" id="PF04258">
    <property type="entry name" value="Peptidase_A22B"/>
    <property type="match status" value="1"/>
</dbReference>
<keyword evidence="10" id="KW-1185">Reference proteome</keyword>
<dbReference type="PANTHER" id="PTHR12174:SF103">
    <property type="entry name" value="INTRAMEMBRANE PROTEASE (IMPAS) FAMILY"/>
    <property type="match status" value="1"/>
</dbReference>
<comment type="similarity">
    <text evidence="2">Belongs to the peptidase A22B family.</text>
</comment>
<feature type="transmembrane region" description="Helical" evidence="8">
    <location>
        <begin position="396"/>
        <end position="418"/>
    </location>
</feature>
<dbReference type="GO" id="GO:0005765">
    <property type="term" value="C:lysosomal membrane"/>
    <property type="evidence" value="ECO:0007669"/>
    <property type="project" value="TreeGrafter"/>
</dbReference>
<feature type="transmembrane region" description="Helical" evidence="8">
    <location>
        <begin position="477"/>
        <end position="500"/>
    </location>
</feature>
<organism evidence="10 11">
    <name type="scientific">Trichuris muris</name>
    <name type="common">Mouse whipworm</name>
    <dbReference type="NCBI Taxonomy" id="70415"/>
    <lineage>
        <taxon>Eukaryota</taxon>
        <taxon>Metazoa</taxon>
        <taxon>Ecdysozoa</taxon>
        <taxon>Nematoda</taxon>
        <taxon>Enoplea</taxon>
        <taxon>Dorylaimia</taxon>
        <taxon>Trichinellida</taxon>
        <taxon>Trichuridae</taxon>
        <taxon>Trichuris</taxon>
    </lineage>
</organism>
<dbReference type="GO" id="GO:0042500">
    <property type="term" value="F:aspartic endopeptidase activity, intramembrane cleaving"/>
    <property type="evidence" value="ECO:0007669"/>
    <property type="project" value="InterPro"/>
</dbReference>
<evidence type="ECO:0000256" key="4">
    <source>
        <dbReference type="ARBA" id="ARBA00022801"/>
    </source>
</evidence>
<dbReference type="PANTHER" id="PTHR12174">
    <property type="entry name" value="SIGNAL PEPTIDE PEPTIDASE"/>
    <property type="match status" value="1"/>
</dbReference>
<sequence>MSRFAVLILVVATLFLLGNSSAKTVRSTLVYAHCTNRRRNVSAVLCGNYQYGSVVAKHLEDAATYRLAFWPDDDDHWCSVPGENVSFYGKAVFGVLRPTNGSVCPNGDAEVNVRLDVLKSRGGEVALFEEGPLSRWYTNPDVNISRFEGSVFYFDSPSVQEMERLYQNNRNECDDMELRFYTSDVESFNLAYLLNVLIPTFCVVLGGIWSGRSRKSLYFPRAGRKGQLGTTDPLNGDDREDKSDHTSARQKSTGKQEEIEHLGCATIMIAIAFTVSLILLLYFFYDYLIWFFLVIYVVGSADSLYKCLTVVIGRNRLLEYGWPVCNICSASGSRCFGRCKKKLCPFKLTLRLLCFSLPITWFVVRKKWYAFILQDVLGVFISITAIRFFRLPSLKVATIFLTMFLLYDVFMVSGSPYLTKGCSIMTYVATGGFCNDSELMAGSHVWRESLPLVFLFPHVTPNSVQCLKYSSITSYPFALYGIGDVILPGSVVGFGCAYDLSCKTPYMLYFAVSSVAYALGTSFTFYIGRLLSTSQPALLYLVPAVLLPTHLIGLCRGEWKKLWNGQLHTPDNAVVAATDGTAEARLPNE</sequence>
<feature type="transmembrane region" description="Helical" evidence="8">
    <location>
        <begin position="507"/>
        <end position="531"/>
    </location>
</feature>
<feature type="chain" id="PRO_5024344327" evidence="9">
    <location>
        <begin position="23"/>
        <end position="589"/>
    </location>
</feature>
<name>A0A5S6QDR1_TRIMR</name>
<dbReference type="SMART" id="SM00730">
    <property type="entry name" value="PSN"/>
    <property type="match status" value="1"/>
</dbReference>
<evidence type="ECO:0000256" key="7">
    <source>
        <dbReference type="SAM" id="MobiDB-lite"/>
    </source>
</evidence>
<feature type="region of interest" description="Disordered" evidence="7">
    <location>
        <begin position="228"/>
        <end position="254"/>
    </location>
</feature>
<dbReference type="InterPro" id="IPR007369">
    <property type="entry name" value="Peptidase_A22B_SPP"/>
</dbReference>
<keyword evidence="4" id="KW-0378">Hydrolase</keyword>
<keyword evidence="6 8" id="KW-0472">Membrane</keyword>